<dbReference type="AlphaFoldDB" id="A0AAJ6LWF7"/>
<evidence type="ECO:0000259" key="4">
    <source>
        <dbReference type="PROSITE" id="PS50113"/>
    </source>
</evidence>
<keyword evidence="6" id="KW-0548">Nucleotidyltransferase</keyword>
<dbReference type="PANTHER" id="PTHR46663:SF2">
    <property type="entry name" value="GGDEF DOMAIN-CONTAINING PROTEIN"/>
    <property type="match status" value="1"/>
</dbReference>
<keyword evidence="6" id="KW-0808">Transferase</keyword>
<dbReference type="InterPro" id="IPR029787">
    <property type="entry name" value="Nucleotide_cyclase"/>
</dbReference>
<dbReference type="PROSITE" id="PS50887">
    <property type="entry name" value="GGDEF"/>
    <property type="match status" value="1"/>
</dbReference>
<evidence type="ECO:0000256" key="2">
    <source>
        <dbReference type="ARBA" id="ARBA00004533"/>
    </source>
</evidence>
<dbReference type="RefSeq" id="WP_090358104.1">
    <property type="nucleotide sequence ID" value="NZ_CP134081.1"/>
</dbReference>
<sequence length="311" mass="34910">MPPNADHVDFLSLLNAIQEFIVVKDGAGRWLFCNKTALAAYEMSSFDYVGITDAELLTLQPKFAEGFARNVETDELAWRNRRATIVEKSFMGQDNRINTWEVIKTPSFNADGTRYRLLIVSRNITERKLAEKALQASEERFKNLAHLDALTGISNRRGILDLIAHALAQPTTPASAPLPSALIYMDLDRFKLINDQRGHELGDELLIAFARRTRLCLRGGDLFGRIGGDEFVAFLPHTDQEQALQVASRLCESLSHRWNVKGQEIHTTSSIGIAFFPEAGEDVHTLLRHADEALYQAKRAGRSQIKVYSAQ</sequence>
<protein>
    <submittedName>
        <fullName evidence="6">Diguanylate cyclase</fullName>
        <ecNumber evidence="6">2.7.7.65</ecNumber>
    </submittedName>
</protein>
<proteinExistence type="predicted"/>
<dbReference type="InterPro" id="IPR013656">
    <property type="entry name" value="PAS_4"/>
</dbReference>
<dbReference type="InterPro" id="IPR000700">
    <property type="entry name" value="PAS-assoc_C"/>
</dbReference>
<dbReference type="EMBL" id="CP134081">
    <property type="protein sequence ID" value="WNC08071.1"/>
    <property type="molecule type" value="Genomic_DNA"/>
</dbReference>
<dbReference type="PANTHER" id="PTHR46663">
    <property type="entry name" value="DIGUANYLATE CYCLASE DGCT-RELATED"/>
    <property type="match status" value="1"/>
</dbReference>
<feature type="domain" description="GGDEF" evidence="5">
    <location>
        <begin position="178"/>
        <end position="310"/>
    </location>
</feature>
<comment type="cofactor">
    <cofactor evidence="1">
        <name>Mg(2+)</name>
        <dbReference type="ChEBI" id="CHEBI:18420"/>
    </cofactor>
</comment>
<dbReference type="GO" id="GO:0016301">
    <property type="term" value="F:kinase activity"/>
    <property type="evidence" value="ECO:0007669"/>
    <property type="project" value="UniProtKB-KW"/>
</dbReference>
<keyword evidence="3" id="KW-0418">Kinase</keyword>
<accession>A0AAJ6LWF7</accession>
<dbReference type="NCBIfam" id="TIGR00254">
    <property type="entry name" value="GGDEF"/>
    <property type="match status" value="1"/>
</dbReference>
<dbReference type="Pfam" id="PF08448">
    <property type="entry name" value="PAS_4"/>
    <property type="match status" value="1"/>
</dbReference>
<dbReference type="Proteomes" id="UP001258207">
    <property type="component" value="Chromosome"/>
</dbReference>
<reference evidence="6" key="1">
    <citation type="submission" date="2023-09" db="EMBL/GenBank/DDBJ databases">
        <title>First report of Pseudomonas coleopterorum DJ13 causing leaf spot on Rhododendron pulchrum Sweet in China.</title>
        <authorList>
            <person name="Zhang Y."/>
        </authorList>
    </citation>
    <scope>NUCLEOTIDE SEQUENCE</scope>
    <source>
        <strain evidence="6">DJ13</strain>
    </source>
</reference>
<dbReference type="SUPFAM" id="SSF55785">
    <property type="entry name" value="PYP-like sensor domain (PAS domain)"/>
    <property type="match status" value="1"/>
</dbReference>
<evidence type="ECO:0000256" key="1">
    <source>
        <dbReference type="ARBA" id="ARBA00001946"/>
    </source>
</evidence>
<dbReference type="SUPFAM" id="SSF55073">
    <property type="entry name" value="Nucleotide cyclase"/>
    <property type="match status" value="1"/>
</dbReference>
<dbReference type="GO" id="GO:0052621">
    <property type="term" value="F:diguanylate cyclase activity"/>
    <property type="evidence" value="ECO:0007669"/>
    <property type="project" value="UniProtKB-EC"/>
</dbReference>
<dbReference type="GO" id="GO:0005886">
    <property type="term" value="C:plasma membrane"/>
    <property type="evidence" value="ECO:0007669"/>
    <property type="project" value="UniProtKB-SubCell"/>
</dbReference>
<dbReference type="FunFam" id="3.30.70.270:FF:000001">
    <property type="entry name" value="Diguanylate cyclase domain protein"/>
    <property type="match status" value="1"/>
</dbReference>
<dbReference type="EC" id="2.7.7.65" evidence="6"/>
<dbReference type="Gene3D" id="3.30.70.270">
    <property type="match status" value="1"/>
</dbReference>
<dbReference type="SMART" id="SM00267">
    <property type="entry name" value="GGDEF"/>
    <property type="match status" value="1"/>
</dbReference>
<feature type="domain" description="PAC" evidence="4">
    <location>
        <begin position="84"/>
        <end position="136"/>
    </location>
</feature>
<gene>
    <name evidence="6" type="ORF">RI108_12140</name>
</gene>
<organism evidence="6 7">
    <name type="scientific">Pseudomonas coleopterorum</name>
    <dbReference type="NCBI Taxonomy" id="1605838"/>
    <lineage>
        <taxon>Bacteria</taxon>
        <taxon>Pseudomonadati</taxon>
        <taxon>Pseudomonadota</taxon>
        <taxon>Gammaproteobacteria</taxon>
        <taxon>Pseudomonadales</taxon>
        <taxon>Pseudomonadaceae</taxon>
        <taxon>Pseudomonas</taxon>
    </lineage>
</organism>
<evidence type="ECO:0000313" key="6">
    <source>
        <dbReference type="EMBL" id="WNC08071.1"/>
    </source>
</evidence>
<evidence type="ECO:0000259" key="5">
    <source>
        <dbReference type="PROSITE" id="PS50887"/>
    </source>
</evidence>
<dbReference type="Gene3D" id="3.30.450.20">
    <property type="entry name" value="PAS domain"/>
    <property type="match status" value="1"/>
</dbReference>
<dbReference type="Pfam" id="PF00990">
    <property type="entry name" value="GGDEF"/>
    <property type="match status" value="1"/>
</dbReference>
<dbReference type="PROSITE" id="PS50113">
    <property type="entry name" value="PAC"/>
    <property type="match status" value="1"/>
</dbReference>
<dbReference type="InterPro" id="IPR043128">
    <property type="entry name" value="Rev_trsase/Diguanyl_cyclase"/>
</dbReference>
<name>A0AAJ6LWF7_9PSED</name>
<evidence type="ECO:0000313" key="7">
    <source>
        <dbReference type="Proteomes" id="UP001258207"/>
    </source>
</evidence>
<dbReference type="InterPro" id="IPR052163">
    <property type="entry name" value="DGC-Regulatory_Protein"/>
</dbReference>
<dbReference type="InterPro" id="IPR000160">
    <property type="entry name" value="GGDEF_dom"/>
</dbReference>
<comment type="subcellular location">
    <subcellularLocation>
        <location evidence="2">Cell inner membrane</location>
    </subcellularLocation>
</comment>
<dbReference type="CDD" id="cd00130">
    <property type="entry name" value="PAS"/>
    <property type="match status" value="1"/>
</dbReference>
<dbReference type="CDD" id="cd01949">
    <property type="entry name" value="GGDEF"/>
    <property type="match status" value="1"/>
</dbReference>
<evidence type="ECO:0000256" key="3">
    <source>
        <dbReference type="ARBA" id="ARBA00022777"/>
    </source>
</evidence>
<dbReference type="InterPro" id="IPR000014">
    <property type="entry name" value="PAS"/>
</dbReference>
<dbReference type="InterPro" id="IPR035965">
    <property type="entry name" value="PAS-like_dom_sf"/>
</dbReference>